<dbReference type="EMBL" id="CVQI01011336">
    <property type="protein sequence ID" value="CRK20948.1"/>
    <property type="molecule type" value="Genomic_DNA"/>
</dbReference>
<dbReference type="Gene3D" id="3.40.50.300">
    <property type="entry name" value="P-loop containing nucleotide triphosphate hydrolases"/>
    <property type="match status" value="1"/>
</dbReference>
<feature type="domain" description="Nephrocystin 3-like N-terminal" evidence="4">
    <location>
        <begin position="474"/>
        <end position="615"/>
    </location>
</feature>
<dbReference type="Pfam" id="PF24883">
    <property type="entry name" value="NPHP3_N"/>
    <property type="match status" value="1"/>
</dbReference>
<accession>A0A0G4LFY7</accession>
<gene>
    <name evidence="5" type="ORF">BN1723_012217</name>
</gene>
<sequence length="1157" mass="128798">MQRWRKAGSRGQPREPSPASAHQSRLSISRLFSARGSNNNIVVGSPRAPASPGQGSVHAIDEATISLFPSPAQGAAVEGLVDPGKPGPEAVALTSHSLWDVAYDELIEDGDESRSRVEKYEKILSLNLSKTPIDAPGVNSASPEGEAVDGIHNEIATDPDSRRKQMERITEPGLQKMDEQKIRLHVGQRNLDVGNQVKKGAKFVAWAQDWVGKATALSREASAVWSVVLLVLPLLTNPVSANEARENGYEEITSLLKYYVAQESMLLGTENDGSNGVVADEGANKGIASELSAQRAELRGRIIKLYKAILDFQIQSVLRFYRNRFIGFANDALRLDDWESLVQTVKDQDASIKELSQQIYSARIIEPLLELRFQVIEIQKQWQSHLLGLVELARENLDVNRAILGTNTEQSETAKEQLATILRLENSFKEFHDMVAKKWADRPDEKTNFIRLLAKQVLPASGAQRTKDRIAPLAWLAHRKGLHLATGLPGCGKSVLSKHLIDSALSEAGFTTVCYFFFDQHTIAQALCSVLHQLFTTHDILTHHALVEYTNLGDVIVLDTNTLWKILEAAASDLASGRIVVVFDALDQCKDPEIGRFIQEHRRPKSTLQLTVTTRPLEYITTHFIDAFENDVFYTNGENEQAMARIAQEVECIIDSRLAGLPKLRWIDTMKARLKERMLQVNNPTYLWIRLVSDSLEPKKGRSFLPTNRSIDKLLSELPQDFNEAYDRILSTTADPDLLRLAMSLIIASERPLSLQEIDAAMQITADSTSLQETKECLSDSDQFEDALKQYCGLFIVIQAGHVYLLHETGREFFTRPPAIQSAQSAGSFTWQGSISLQQAHTTIAHICMWALSLEDLVGEDGLSVFLDTDGSPSTKLLDRDSWSIVQSHTDYPFIMYACLNWGIHVRKAGILDHEMTSLYERLCDPAESMTVGWLRLYLTYHFIPFSPKNFDSLDVQVLLDHRCQVAAKIKADDTLLLRHTLSPDIEESNFPLPYLYLACFEGHNVLAEGLLNANADPNETFGPYSPLVCLIEDCKPAMLRLVPSFLAKGVKTMPSEFNGFPERTPLFMAAKRGLASIAKMIMVHEKAQGSPSTASLAIFGETPLHVSWDLETTKILLEHGADPTASNEAGRLPWETYSKEPEVVKLLLTAAEEATM</sequence>
<dbReference type="InterPro" id="IPR027417">
    <property type="entry name" value="P-loop_NTPase"/>
</dbReference>
<evidence type="ECO:0000259" key="4">
    <source>
        <dbReference type="Pfam" id="PF24883"/>
    </source>
</evidence>
<feature type="region of interest" description="Disordered" evidence="2">
    <location>
        <begin position="1"/>
        <end position="26"/>
    </location>
</feature>
<dbReference type="InterPro" id="IPR031359">
    <property type="entry name" value="NACHT_N"/>
</dbReference>
<evidence type="ECO:0000313" key="5">
    <source>
        <dbReference type="EMBL" id="CRK20948.1"/>
    </source>
</evidence>
<name>A0A0G4LFY7_VERLO</name>
<evidence type="ECO:0000256" key="2">
    <source>
        <dbReference type="SAM" id="MobiDB-lite"/>
    </source>
</evidence>
<evidence type="ECO:0000313" key="6">
    <source>
        <dbReference type="Proteomes" id="UP000045706"/>
    </source>
</evidence>
<reference evidence="6" key="1">
    <citation type="submission" date="2015-05" db="EMBL/GenBank/DDBJ databases">
        <authorList>
            <person name="Fogelqvist Johan"/>
        </authorList>
    </citation>
    <scope>NUCLEOTIDE SEQUENCE [LARGE SCALE GENOMIC DNA]</scope>
</reference>
<evidence type="ECO:0000256" key="1">
    <source>
        <dbReference type="ARBA" id="ARBA00022737"/>
    </source>
</evidence>
<dbReference type="Proteomes" id="UP000045706">
    <property type="component" value="Unassembled WGS sequence"/>
</dbReference>
<organism evidence="5 6">
    <name type="scientific">Verticillium longisporum</name>
    <name type="common">Verticillium dahliae var. longisporum</name>
    <dbReference type="NCBI Taxonomy" id="100787"/>
    <lineage>
        <taxon>Eukaryota</taxon>
        <taxon>Fungi</taxon>
        <taxon>Dikarya</taxon>
        <taxon>Ascomycota</taxon>
        <taxon>Pezizomycotina</taxon>
        <taxon>Sordariomycetes</taxon>
        <taxon>Hypocreomycetidae</taxon>
        <taxon>Glomerellales</taxon>
        <taxon>Plectosphaerellaceae</taxon>
        <taxon>Verticillium</taxon>
    </lineage>
</organism>
<dbReference type="Pfam" id="PF17100">
    <property type="entry name" value="NACHT_N"/>
    <property type="match status" value="1"/>
</dbReference>
<dbReference type="PANTHER" id="PTHR10039">
    <property type="entry name" value="AMELOGENIN"/>
    <property type="match status" value="1"/>
</dbReference>
<dbReference type="InterPro" id="IPR002110">
    <property type="entry name" value="Ankyrin_rpt"/>
</dbReference>
<dbReference type="SUPFAM" id="SSF52540">
    <property type="entry name" value="P-loop containing nucleoside triphosphate hydrolases"/>
    <property type="match status" value="1"/>
</dbReference>
<keyword evidence="1" id="KW-0677">Repeat</keyword>
<protein>
    <submittedName>
        <fullName evidence="5">Uncharacterized protein</fullName>
    </submittedName>
</protein>
<dbReference type="Gene3D" id="1.25.40.20">
    <property type="entry name" value="Ankyrin repeat-containing domain"/>
    <property type="match status" value="1"/>
</dbReference>
<proteinExistence type="predicted"/>
<dbReference type="InterPro" id="IPR036770">
    <property type="entry name" value="Ankyrin_rpt-contain_sf"/>
</dbReference>
<dbReference type="InterPro" id="IPR056884">
    <property type="entry name" value="NPHP3-like_N"/>
</dbReference>
<evidence type="ECO:0000259" key="3">
    <source>
        <dbReference type="Pfam" id="PF17100"/>
    </source>
</evidence>
<dbReference type="AlphaFoldDB" id="A0A0G4LFY7"/>
<feature type="domain" description="NWD NACHT-NTPase N-terminal" evidence="3">
    <location>
        <begin position="97"/>
        <end position="353"/>
    </location>
</feature>
<dbReference type="SMART" id="SM00248">
    <property type="entry name" value="ANK"/>
    <property type="match status" value="3"/>
</dbReference>
<dbReference type="SUPFAM" id="SSF48403">
    <property type="entry name" value="Ankyrin repeat"/>
    <property type="match status" value="1"/>
</dbReference>